<dbReference type="GO" id="GO:0032874">
    <property type="term" value="P:positive regulation of stress-activated MAPK cascade"/>
    <property type="evidence" value="ECO:0007669"/>
    <property type="project" value="TreeGrafter"/>
</dbReference>
<dbReference type="AlphaFoldDB" id="A0A4C1TM51"/>
<dbReference type="PANTHER" id="PTHR46428">
    <property type="entry name" value="KELCH DOMAIN-CONTAINING PROTEIN 10"/>
    <property type="match status" value="1"/>
</dbReference>
<gene>
    <name evidence="3" type="primary">slim</name>
    <name evidence="3" type="ORF">EVAR_7790_1</name>
</gene>
<dbReference type="PANTHER" id="PTHR46428:SF1">
    <property type="entry name" value="KELCH DOMAIN-CONTAINING PROTEIN 10"/>
    <property type="match status" value="1"/>
</dbReference>
<dbReference type="EMBL" id="BGZK01000064">
    <property type="protein sequence ID" value="GBP14517.1"/>
    <property type="molecule type" value="Genomic_DNA"/>
</dbReference>
<dbReference type="OrthoDB" id="7676067at2759"/>
<evidence type="ECO:0000313" key="3">
    <source>
        <dbReference type="EMBL" id="GBP14517.1"/>
    </source>
</evidence>
<accession>A0A4C1TM51</accession>
<evidence type="ECO:0000256" key="1">
    <source>
        <dbReference type="ARBA" id="ARBA00022441"/>
    </source>
</evidence>
<dbReference type="InterPro" id="IPR052125">
    <property type="entry name" value="KLHDC10"/>
</dbReference>
<keyword evidence="4" id="KW-1185">Reference proteome</keyword>
<dbReference type="SUPFAM" id="SSF117281">
    <property type="entry name" value="Kelch motif"/>
    <property type="match status" value="1"/>
</dbReference>
<dbReference type="Proteomes" id="UP000299102">
    <property type="component" value="Unassembled WGS sequence"/>
</dbReference>
<dbReference type="SUPFAM" id="SSF50965">
    <property type="entry name" value="Galactose oxidase, central domain"/>
    <property type="match status" value="1"/>
</dbReference>
<evidence type="ECO:0000313" key="4">
    <source>
        <dbReference type="Proteomes" id="UP000299102"/>
    </source>
</evidence>
<keyword evidence="1" id="KW-0880">Kelch repeat</keyword>
<dbReference type="Pfam" id="PF24681">
    <property type="entry name" value="Kelch_KLHDC2_KLHL20_DRC7"/>
    <property type="match status" value="1"/>
</dbReference>
<evidence type="ECO:0000256" key="2">
    <source>
        <dbReference type="ARBA" id="ARBA00022737"/>
    </source>
</evidence>
<sequence>MVSAQRNLSYVFEPYKAIKVPYLDTQRPRPRSGHRIACDDANIYCFGGYNPGLPIDTASNTWSPDRPLFRDLWCFNIAERTWKPLRILGDMRDELASCAMCMNGNYLMIYGGTGSPFGSKCSNDVTIWHVPKGECHDAHLKLLTTKGQRPPGQYGQSVLCHKGYFYTIGGTNGFDYNCDIHRLNLKTLTWECVFIGTGQEGEPIGRYRHELAVLNEKLYVIGGGTGAWAFELMEMPVFDLKTKTWSMETPKGDDSFKGPICPMPRKCHSAVQIDTPNGAQVFVVGGTDGNLAFQDIWRLQLPEMQWTIMRKCVLPKPIYFHSATVTSSGCMYIFGGIESDELEGVRTNNLYKIWLSIPKLSEICWEAVVHYNPVLARYGKTRLAEAGIPLRFVQRLQTA</sequence>
<organism evidence="3 4">
    <name type="scientific">Eumeta variegata</name>
    <name type="common">Bagworm moth</name>
    <name type="synonym">Eumeta japonica</name>
    <dbReference type="NCBI Taxonomy" id="151549"/>
    <lineage>
        <taxon>Eukaryota</taxon>
        <taxon>Metazoa</taxon>
        <taxon>Ecdysozoa</taxon>
        <taxon>Arthropoda</taxon>
        <taxon>Hexapoda</taxon>
        <taxon>Insecta</taxon>
        <taxon>Pterygota</taxon>
        <taxon>Neoptera</taxon>
        <taxon>Endopterygota</taxon>
        <taxon>Lepidoptera</taxon>
        <taxon>Glossata</taxon>
        <taxon>Ditrysia</taxon>
        <taxon>Tineoidea</taxon>
        <taxon>Psychidae</taxon>
        <taxon>Oiketicinae</taxon>
        <taxon>Eumeta</taxon>
    </lineage>
</organism>
<proteinExistence type="predicted"/>
<dbReference type="Gene3D" id="2.120.10.80">
    <property type="entry name" value="Kelch-type beta propeller"/>
    <property type="match status" value="2"/>
</dbReference>
<keyword evidence="2" id="KW-0677">Repeat</keyword>
<protein>
    <submittedName>
        <fullName evidence="3">Kelch domain-containing protein 10 homolog</fullName>
    </submittedName>
</protein>
<name>A0A4C1TM51_EUMVA</name>
<dbReference type="InterPro" id="IPR011043">
    <property type="entry name" value="Gal_Oxase/kelch_b-propeller"/>
</dbReference>
<comment type="caution">
    <text evidence="3">The sequence shown here is derived from an EMBL/GenBank/DDBJ whole genome shotgun (WGS) entry which is preliminary data.</text>
</comment>
<dbReference type="InterPro" id="IPR015915">
    <property type="entry name" value="Kelch-typ_b-propeller"/>
</dbReference>
<dbReference type="STRING" id="151549.A0A4C1TM51"/>
<reference evidence="3 4" key="1">
    <citation type="journal article" date="2019" name="Commun. Biol.">
        <title>The bagworm genome reveals a unique fibroin gene that provides high tensile strength.</title>
        <authorList>
            <person name="Kono N."/>
            <person name="Nakamura H."/>
            <person name="Ohtoshi R."/>
            <person name="Tomita M."/>
            <person name="Numata K."/>
            <person name="Arakawa K."/>
        </authorList>
    </citation>
    <scope>NUCLEOTIDE SEQUENCE [LARGE SCALE GENOMIC DNA]</scope>
</reference>